<evidence type="ECO:0000256" key="1">
    <source>
        <dbReference type="SAM" id="MobiDB-lite"/>
    </source>
</evidence>
<evidence type="ECO:0000313" key="5">
    <source>
        <dbReference type="Proteomes" id="UP000693942"/>
    </source>
</evidence>
<feature type="domain" description="FAR1" evidence="2">
    <location>
        <begin position="262"/>
        <end position="343"/>
    </location>
</feature>
<feature type="compositionally biased region" description="Basic residues" evidence="1">
    <location>
        <begin position="353"/>
        <end position="369"/>
    </location>
</feature>
<dbReference type="Proteomes" id="UP000693942">
    <property type="component" value="Unassembled WGS sequence"/>
</dbReference>
<feature type="region of interest" description="Disordered" evidence="1">
    <location>
        <begin position="336"/>
        <end position="385"/>
    </location>
</feature>
<gene>
    <name evidence="4" type="ORF">Forpi1262_v013548</name>
    <name evidence="3" type="ORF">Forpi1262_v015350</name>
</gene>
<feature type="compositionally biased region" description="Polar residues" evidence="1">
    <location>
        <begin position="657"/>
        <end position="670"/>
    </location>
</feature>
<feature type="compositionally biased region" description="Polar residues" evidence="1">
    <location>
        <begin position="342"/>
        <end position="352"/>
    </location>
</feature>
<dbReference type="PANTHER" id="PTHR31569">
    <property type="entry name" value="SWIM-TYPE DOMAIN-CONTAINING PROTEIN"/>
    <property type="match status" value="1"/>
</dbReference>
<dbReference type="InterPro" id="IPR004330">
    <property type="entry name" value="FAR1_DNA_bnd_dom"/>
</dbReference>
<feature type="region of interest" description="Disordered" evidence="1">
    <location>
        <begin position="639"/>
        <end position="738"/>
    </location>
</feature>
<protein>
    <submittedName>
        <fullName evidence="4">PKS-NRPS hybrid synthetase</fullName>
    </submittedName>
</protein>
<evidence type="ECO:0000313" key="3">
    <source>
        <dbReference type="EMBL" id="KAG7423436.1"/>
    </source>
</evidence>
<proteinExistence type="predicted"/>
<feature type="region of interest" description="Disordered" evidence="1">
    <location>
        <begin position="125"/>
        <end position="148"/>
    </location>
</feature>
<feature type="compositionally biased region" description="Pro residues" evidence="1">
    <location>
        <begin position="200"/>
        <end position="209"/>
    </location>
</feature>
<sequence>MSSPAVERRIGVRRPRSLSPSNQIHREKRQRTSRQASFSPPLLVNRPNSASSSAASIGQYYGIGDEDTLSNLFASYPQTFSTFPLPHGSQGLHEPAWDLRFDYEIYLLNEFPSGRTRLQRVRVPIPGPEIDPPPFSSPPEPAQRPSTPTRAEFESAMKIVRQVVGEGQSLTIDLARSYERVRAWRERWGWSPLSSDAYESPPPYSPPRKSPTQILQVSPRAESPESLSFQQISSPFPGPIPNPPIPGDPAPSAEALFDLVNLFAKENGFGIVRRNAYSYKGRRIRYSLQCDRFGQPGASKGAGLRQRKSRKCGCKWMVIAEALEEGKWLLRQHPNLEHSQHNHGPSITSSAHPSHRRLTTPKWAKKRKSSSSPDASDWEDSAPQTQAELSVTDKQLVHALTGDEIPHTYRGVLMMWKRVLFAETEEAHEKAWRDLCKKFDDQRVILRYLHGTYLPVRAQWARCFLRKHRNFGIRVTSGTEASNNNIKSYLLNGMSHLYRLVEAMQDMMKDQERDFKDACAQDEVLTAREYLGSSGDYLGDLPTVISSKALGLINKQYRIARKAMPTGKNPFPEPLSDCNDDCSVSVELGVPCCHKVYAKLGSATSFTRYDVHPHWRLRDSSFQDPYRRILDPRIATVLRGRPKNTAQPVPSRMAIGGSSQNVSQLTSQAARQPAGRKRGRPPRIVNKSTLTRVSLETSQHSNTQANSEPPSDLDEQQESVLAVGGHNLASGGRGVNGS</sequence>
<feature type="region of interest" description="Disordered" evidence="1">
    <location>
        <begin position="196"/>
        <end position="251"/>
    </location>
</feature>
<dbReference type="PANTHER" id="PTHR31569:SF4">
    <property type="entry name" value="SWIM-TYPE DOMAIN-CONTAINING PROTEIN"/>
    <property type="match status" value="1"/>
</dbReference>
<feature type="region of interest" description="Disordered" evidence="1">
    <location>
        <begin position="1"/>
        <end position="50"/>
    </location>
</feature>
<organism evidence="4 5">
    <name type="scientific">Fusarium oxysporum f. sp. raphani</name>
    <dbReference type="NCBI Taxonomy" id="96318"/>
    <lineage>
        <taxon>Eukaryota</taxon>
        <taxon>Fungi</taxon>
        <taxon>Dikarya</taxon>
        <taxon>Ascomycota</taxon>
        <taxon>Pezizomycotina</taxon>
        <taxon>Sordariomycetes</taxon>
        <taxon>Hypocreomycetidae</taxon>
        <taxon>Hypocreales</taxon>
        <taxon>Nectriaceae</taxon>
        <taxon>Fusarium</taxon>
        <taxon>Fusarium oxysporum species complex</taxon>
    </lineage>
</organism>
<feature type="compositionally biased region" description="Polar residues" evidence="1">
    <location>
        <begin position="686"/>
        <end position="709"/>
    </location>
</feature>
<name>A0A8J5PQJ7_FUSOX</name>
<accession>A0A8J5PQJ7</accession>
<comment type="caution">
    <text evidence="4">The sequence shown here is derived from an EMBL/GenBank/DDBJ whole genome shotgun (WGS) entry which is preliminary data.</text>
</comment>
<dbReference type="InterPro" id="IPR052579">
    <property type="entry name" value="Zinc_finger_SWIM"/>
</dbReference>
<dbReference type="EMBL" id="JAELUR010000015">
    <property type="protein sequence ID" value="KAG7423436.1"/>
    <property type="molecule type" value="Genomic_DNA"/>
</dbReference>
<dbReference type="AlphaFoldDB" id="A0A8J5PQJ7"/>
<reference evidence="4" key="1">
    <citation type="submission" date="2021-04" db="EMBL/GenBank/DDBJ databases">
        <title>First draft genome resource for Brassicaceae pathogens Fusarium oxysporum f. sp. raphani and Fusarium oxysporum f. sp. rapae.</title>
        <authorList>
            <person name="Asai S."/>
        </authorList>
    </citation>
    <scope>NUCLEOTIDE SEQUENCE</scope>
    <source>
        <strain evidence="4">Tf1262</strain>
    </source>
</reference>
<evidence type="ECO:0000259" key="2">
    <source>
        <dbReference type="Pfam" id="PF03101"/>
    </source>
</evidence>
<feature type="compositionally biased region" description="Pro residues" evidence="1">
    <location>
        <begin position="236"/>
        <end position="249"/>
    </location>
</feature>
<dbReference type="Pfam" id="PF03101">
    <property type="entry name" value="FAR1"/>
    <property type="match status" value="1"/>
</dbReference>
<feature type="compositionally biased region" description="Basic and acidic residues" evidence="1">
    <location>
        <begin position="1"/>
        <end position="10"/>
    </location>
</feature>
<dbReference type="EMBL" id="JAELUR010000011">
    <property type="protein sequence ID" value="KAG7425575.1"/>
    <property type="molecule type" value="Genomic_DNA"/>
</dbReference>
<evidence type="ECO:0000313" key="4">
    <source>
        <dbReference type="EMBL" id="KAG7425575.1"/>
    </source>
</evidence>
<feature type="compositionally biased region" description="Pro residues" evidence="1">
    <location>
        <begin position="125"/>
        <end position="142"/>
    </location>
</feature>